<dbReference type="PANTHER" id="PTHR44899:SF3">
    <property type="entry name" value="SERINE_THREONINE-PROTEIN KINASE NEK1"/>
    <property type="match status" value="1"/>
</dbReference>
<comment type="catalytic activity">
    <reaction evidence="8">
        <text>L-seryl-[protein] + ATP = O-phospho-L-seryl-[protein] + ADP + H(+)</text>
        <dbReference type="Rhea" id="RHEA:17989"/>
        <dbReference type="Rhea" id="RHEA-COMP:9863"/>
        <dbReference type="Rhea" id="RHEA-COMP:11604"/>
        <dbReference type="ChEBI" id="CHEBI:15378"/>
        <dbReference type="ChEBI" id="CHEBI:29999"/>
        <dbReference type="ChEBI" id="CHEBI:30616"/>
        <dbReference type="ChEBI" id="CHEBI:83421"/>
        <dbReference type="ChEBI" id="CHEBI:456216"/>
        <dbReference type="EC" id="2.7.11.1"/>
    </reaction>
</comment>
<evidence type="ECO:0000256" key="7">
    <source>
        <dbReference type="ARBA" id="ARBA00047899"/>
    </source>
</evidence>
<gene>
    <name evidence="10" type="ORF">PFNF54_01222</name>
</gene>
<evidence type="ECO:0000256" key="6">
    <source>
        <dbReference type="ARBA" id="ARBA00022840"/>
    </source>
</evidence>
<dbReference type="SUPFAM" id="SSF56112">
    <property type="entry name" value="Protein kinase-like (PK-like)"/>
    <property type="match status" value="1"/>
</dbReference>
<keyword evidence="5" id="KW-0418">Kinase</keyword>
<dbReference type="Gene3D" id="3.30.200.20">
    <property type="entry name" value="Phosphorylase Kinase, domain 1"/>
    <property type="match status" value="1"/>
</dbReference>
<evidence type="ECO:0000256" key="4">
    <source>
        <dbReference type="ARBA" id="ARBA00022741"/>
    </source>
</evidence>
<feature type="domain" description="Protein kinase" evidence="9">
    <location>
        <begin position="1"/>
        <end position="85"/>
    </location>
</feature>
<dbReference type="EMBL" id="KE123757">
    <property type="protein sequence ID" value="EWC90098.1"/>
    <property type="molecule type" value="Genomic_DNA"/>
</dbReference>
<dbReference type="Pfam" id="PF00069">
    <property type="entry name" value="Pkinase"/>
    <property type="match status" value="1"/>
</dbReference>
<evidence type="ECO:0000313" key="10">
    <source>
        <dbReference type="EMBL" id="EWC90098.1"/>
    </source>
</evidence>
<sequence>MSVHPFIVRYKEAFVEDCVLYVAMDYCINGDLGKVIKKHKELETPIPEKKIKRWLLQIIMAIKFIHDKKLIHRGEIFIFEENYKK</sequence>
<accession>W7JYJ2</accession>
<reference evidence="10 11" key="1">
    <citation type="submission" date="2013-02" db="EMBL/GenBank/DDBJ databases">
        <title>The Genome Sequence of Plasmodium falciparum NF54.</title>
        <authorList>
            <consortium name="The Broad Institute Genome Sequencing Platform"/>
            <consortium name="The Broad Institute Genome Sequencing Center for Infectious Disease"/>
            <person name="Neafsey D."/>
            <person name="Cheeseman I."/>
            <person name="Volkman S."/>
            <person name="Adams J."/>
            <person name="Walker B."/>
            <person name="Young S.K."/>
            <person name="Zeng Q."/>
            <person name="Gargeya S."/>
            <person name="Fitzgerald M."/>
            <person name="Haas B."/>
            <person name="Abouelleil A."/>
            <person name="Alvarado L."/>
            <person name="Arachchi H.M."/>
            <person name="Berlin A.M."/>
            <person name="Chapman S.B."/>
            <person name="Dewar J."/>
            <person name="Goldberg J."/>
            <person name="Griggs A."/>
            <person name="Gujja S."/>
            <person name="Hansen M."/>
            <person name="Howarth C."/>
            <person name="Imamovic A."/>
            <person name="Larimer J."/>
            <person name="McCowan C."/>
            <person name="Murphy C."/>
            <person name="Neiman D."/>
            <person name="Pearson M."/>
            <person name="Priest M."/>
            <person name="Roberts A."/>
            <person name="Saif S."/>
            <person name="Shea T."/>
            <person name="Sisk P."/>
            <person name="Sykes S."/>
            <person name="Wortman J."/>
            <person name="Nusbaum C."/>
            <person name="Birren B."/>
        </authorList>
    </citation>
    <scope>NUCLEOTIDE SEQUENCE [LARGE SCALE GENOMIC DNA]</scope>
    <source>
        <strain evidence="10 11">NF54</strain>
    </source>
</reference>
<name>W7JYJ2_PLAFO</name>
<evidence type="ECO:0000256" key="8">
    <source>
        <dbReference type="ARBA" id="ARBA00048679"/>
    </source>
</evidence>
<keyword evidence="6" id="KW-0067">ATP-binding</keyword>
<protein>
    <recommendedName>
        <fullName evidence="1">non-specific serine/threonine protein kinase</fullName>
        <ecNumber evidence="1">2.7.11.1</ecNumber>
    </recommendedName>
</protein>
<organism evidence="10 11">
    <name type="scientific">Plasmodium falciparum (isolate NF54)</name>
    <dbReference type="NCBI Taxonomy" id="5843"/>
    <lineage>
        <taxon>Eukaryota</taxon>
        <taxon>Sar</taxon>
        <taxon>Alveolata</taxon>
        <taxon>Apicomplexa</taxon>
        <taxon>Aconoidasida</taxon>
        <taxon>Haemosporida</taxon>
        <taxon>Plasmodiidae</taxon>
        <taxon>Plasmodium</taxon>
        <taxon>Plasmodium (Laverania)</taxon>
    </lineage>
</organism>
<evidence type="ECO:0000259" key="9">
    <source>
        <dbReference type="PROSITE" id="PS50011"/>
    </source>
</evidence>
<evidence type="ECO:0000256" key="2">
    <source>
        <dbReference type="ARBA" id="ARBA00022527"/>
    </source>
</evidence>
<evidence type="ECO:0000313" key="11">
    <source>
        <dbReference type="Proteomes" id="UP000030673"/>
    </source>
</evidence>
<dbReference type="Gene3D" id="1.10.510.10">
    <property type="entry name" value="Transferase(Phosphotransferase) domain 1"/>
    <property type="match status" value="1"/>
</dbReference>
<keyword evidence="3" id="KW-0808">Transferase</keyword>
<dbReference type="Proteomes" id="UP000030673">
    <property type="component" value="Unassembled WGS sequence"/>
</dbReference>
<dbReference type="PANTHER" id="PTHR44899">
    <property type="entry name" value="CAMK FAMILY PROTEIN KINASE"/>
    <property type="match status" value="1"/>
</dbReference>
<dbReference type="GO" id="GO:0004674">
    <property type="term" value="F:protein serine/threonine kinase activity"/>
    <property type="evidence" value="ECO:0007669"/>
    <property type="project" value="UniProtKB-KW"/>
</dbReference>
<dbReference type="EC" id="2.7.11.1" evidence="1"/>
<keyword evidence="2" id="KW-0723">Serine/threonine-protein kinase</keyword>
<evidence type="ECO:0000256" key="5">
    <source>
        <dbReference type="ARBA" id="ARBA00022777"/>
    </source>
</evidence>
<evidence type="ECO:0000256" key="3">
    <source>
        <dbReference type="ARBA" id="ARBA00022679"/>
    </source>
</evidence>
<keyword evidence="4" id="KW-0547">Nucleotide-binding</keyword>
<comment type="catalytic activity">
    <reaction evidence="7">
        <text>L-threonyl-[protein] + ATP = O-phospho-L-threonyl-[protein] + ADP + H(+)</text>
        <dbReference type="Rhea" id="RHEA:46608"/>
        <dbReference type="Rhea" id="RHEA-COMP:11060"/>
        <dbReference type="Rhea" id="RHEA-COMP:11605"/>
        <dbReference type="ChEBI" id="CHEBI:15378"/>
        <dbReference type="ChEBI" id="CHEBI:30013"/>
        <dbReference type="ChEBI" id="CHEBI:30616"/>
        <dbReference type="ChEBI" id="CHEBI:61977"/>
        <dbReference type="ChEBI" id="CHEBI:456216"/>
        <dbReference type="EC" id="2.7.11.1"/>
    </reaction>
</comment>
<evidence type="ECO:0000256" key="1">
    <source>
        <dbReference type="ARBA" id="ARBA00012513"/>
    </source>
</evidence>
<dbReference type="GO" id="GO:0005524">
    <property type="term" value="F:ATP binding"/>
    <property type="evidence" value="ECO:0007669"/>
    <property type="project" value="UniProtKB-KW"/>
</dbReference>
<dbReference type="InterPro" id="IPR011009">
    <property type="entry name" value="Kinase-like_dom_sf"/>
</dbReference>
<dbReference type="InterPro" id="IPR000719">
    <property type="entry name" value="Prot_kinase_dom"/>
</dbReference>
<keyword evidence="11" id="KW-1185">Reference proteome</keyword>
<proteinExistence type="predicted"/>
<dbReference type="InterPro" id="IPR051131">
    <property type="entry name" value="NEK_Ser/Thr_kinase_NIMA"/>
</dbReference>
<dbReference type="AlphaFoldDB" id="W7JYJ2"/>
<dbReference type="PROSITE" id="PS50011">
    <property type="entry name" value="PROTEIN_KINASE_DOM"/>
    <property type="match status" value="1"/>
</dbReference>